<dbReference type="SUPFAM" id="SSF51306">
    <property type="entry name" value="LexA/Signal peptidase"/>
    <property type="match status" value="1"/>
</dbReference>
<dbReference type="GO" id="GO:0006627">
    <property type="term" value="P:protein processing involved in protein targeting to mitochondrion"/>
    <property type="evidence" value="ECO:0007669"/>
    <property type="project" value="TreeGrafter"/>
</dbReference>
<keyword evidence="5" id="KW-0472">Membrane</keyword>
<dbReference type="Gene3D" id="2.10.109.10">
    <property type="entry name" value="Umud Fragment, subunit A"/>
    <property type="match status" value="1"/>
</dbReference>
<evidence type="ECO:0000256" key="6">
    <source>
        <dbReference type="ARBA" id="ARBA00038445"/>
    </source>
</evidence>
<keyword evidence="3 8" id="KW-0378">Hydrolase</keyword>
<dbReference type="GO" id="GO:0042720">
    <property type="term" value="C:mitochondrial inner membrane peptidase complex"/>
    <property type="evidence" value="ECO:0007669"/>
    <property type="project" value="TreeGrafter"/>
</dbReference>
<accession>A0AAD3H941</accession>
<evidence type="ECO:0000313" key="10">
    <source>
        <dbReference type="EMBL" id="GFH54766.1"/>
    </source>
</evidence>
<keyword evidence="2 8" id="KW-0999">Mitochondrion inner membrane</keyword>
<evidence type="ECO:0000256" key="7">
    <source>
        <dbReference type="PIRSR" id="PIRSR600223-1"/>
    </source>
</evidence>
<dbReference type="InterPro" id="IPR036286">
    <property type="entry name" value="LexA/Signal_pep-like_sf"/>
</dbReference>
<dbReference type="PRINTS" id="PR00727">
    <property type="entry name" value="LEADERPTASE"/>
</dbReference>
<comment type="subcellular location">
    <subcellularLocation>
        <location evidence="1 8">Mitochondrion inner membrane</location>
    </subcellularLocation>
</comment>
<dbReference type="PANTHER" id="PTHR12383">
    <property type="entry name" value="PROTEASE FAMILY S26 MITOCHONDRIAL INNER MEMBRANE PROTEASE-RELATED"/>
    <property type="match status" value="1"/>
</dbReference>
<dbReference type="GO" id="GO:0004252">
    <property type="term" value="F:serine-type endopeptidase activity"/>
    <property type="evidence" value="ECO:0007669"/>
    <property type="project" value="InterPro"/>
</dbReference>
<keyword evidence="4 8" id="KW-0496">Mitochondrion</keyword>
<feature type="domain" description="Peptidase S26" evidence="9">
    <location>
        <begin position="125"/>
        <end position="239"/>
    </location>
</feature>
<evidence type="ECO:0000256" key="8">
    <source>
        <dbReference type="RuleBase" id="RU362041"/>
    </source>
</evidence>
<proteinExistence type="inferred from homology"/>
<reference evidence="10 11" key="1">
    <citation type="journal article" date="2021" name="Sci. Rep.">
        <title>The genome of the diatom Chaetoceros tenuissimus carries an ancient integrated fragment of an extant virus.</title>
        <authorList>
            <person name="Hongo Y."/>
            <person name="Kimura K."/>
            <person name="Takaki Y."/>
            <person name="Yoshida Y."/>
            <person name="Baba S."/>
            <person name="Kobayashi G."/>
            <person name="Nagasaki K."/>
            <person name="Hano T."/>
            <person name="Tomaru Y."/>
        </authorList>
    </citation>
    <scope>NUCLEOTIDE SEQUENCE [LARGE SCALE GENOMIC DNA]</scope>
    <source>
        <strain evidence="10 11">NIES-3715</strain>
    </source>
</reference>
<dbReference type="NCBIfam" id="TIGR02227">
    <property type="entry name" value="sigpep_I_bact"/>
    <property type="match status" value="1"/>
</dbReference>
<protein>
    <recommendedName>
        <fullName evidence="8">Mitochondrial inner membrane protease subunit</fullName>
        <ecNumber evidence="8">3.4.21.-</ecNumber>
    </recommendedName>
</protein>
<dbReference type="PANTHER" id="PTHR12383:SF16">
    <property type="entry name" value="MITOCHONDRIAL INNER MEMBRANE PROTEASE SUBUNIT 1"/>
    <property type="match status" value="1"/>
</dbReference>
<feature type="active site" evidence="7">
    <location>
        <position position="98"/>
    </location>
</feature>
<evidence type="ECO:0000313" key="11">
    <source>
        <dbReference type="Proteomes" id="UP001054902"/>
    </source>
</evidence>
<dbReference type="EC" id="3.4.21.-" evidence="8"/>
<evidence type="ECO:0000256" key="5">
    <source>
        <dbReference type="ARBA" id="ARBA00023136"/>
    </source>
</evidence>
<keyword evidence="8" id="KW-0645">Protease</keyword>
<dbReference type="Proteomes" id="UP001054902">
    <property type="component" value="Unassembled WGS sequence"/>
</dbReference>
<keyword evidence="11" id="KW-1185">Reference proteome</keyword>
<dbReference type="EMBL" id="BLLK01000047">
    <property type="protein sequence ID" value="GFH54766.1"/>
    <property type="molecule type" value="Genomic_DNA"/>
</dbReference>
<sequence>MNKLHLFKPSFRQQRTLELSKVLLKQNRFQTTWKTKVAKLAKSKPRIYSPGGSHSLFSEEIGKSLATRIPMAIILLYCLNHEEYSPIPFAFDFMAGPSMLPTIFPAGDCYLRLKPWFLSVFHKNDTDVFKVGDIIVFKDFRGGYACKRICGMEGDIICIHGEYVDLYKNEPDLGIREVPNIERDAWKTNVVSENGKSTMIIPKGNIWVEGDNPLHSIDSRHYGPISKQKILGKVSYRIWPRRRMHVKDDFCFMNRNRPVPLSEDEMFGKKYNVYKIPFTK</sequence>
<dbReference type="CDD" id="cd06530">
    <property type="entry name" value="S26_SPase_I"/>
    <property type="match status" value="1"/>
</dbReference>
<comment type="caution">
    <text evidence="10">The sequence shown here is derived from an EMBL/GenBank/DDBJ whole genome shotgun (WGS) entry which is preliminary data.</text>
</comment>
<dbReference type="InterPro" id="IPR000223">
    <property type="entry name" value="Pept_S26A_signal_pept_1"/>
</dbReference>
<dbReference type="InterPro" id="IPR052064">
    <property type="entry name" value="Mito_IMP1_subunit"/>
</dbReference>
<evidence type="ECO:0000256" key="1">
    <source>
        <dbReference type="ARBA" id="ARBA00004273"/>
    </source>
</evidence>
<evidence type="ECO:0000259" key="9">
    <source>
        <dbReference type="Pfam" id="PF10502"/>
    </source>
</evidence>
<dbReference type="InterPro" id="IPR019533">
    <property type="entry name" value="Peptidase_S26"/>
</dbReference>
<organism evidence="10 11">
    <name type="scientific">Chaetoceros tenuissimus</name>
    <dbReference type="NCBI Taxonomy" id="426638"/>
    <lineage>
        <taxon>Eukaryota</taxon>
        <taxon>Sar</taxon>
        <taxon>Stramenopiles</taxon>
        <taxon>Ochrophyta</taxon>
        <taxon>Bacillariophyta</taxon>
        <taxon>Coscinodiscophyceae</taxon>
        <taxon>Chaetocerotophycidae</taxon>
        <taxon>Chaetocerotales</taxon>
        <taxon>Chaetocerotaceae</taxon>
        <taxon>Chaetoceros</taxon>
    </lineage>
</organism>
<dbReference type="AlphaFoldDB" id="A0AAD3H941"/>
<name>A0AAD3H941_9STRA</name>
<evidence type="ECO:0000256" key="3">
    <source>
        <dbReference type="ARBA" id="ARBA00022801"/>
    </source>
</evidence>
<feature type="active site" evidence="7">
    <location>
        <position position="147"/>
    </location>
</feature>
<dbReference type="Pfam" id="PF10502">
    <property type="entry name" value="Peptidase_S26"/>
    <property type="match status" value="1"/>
</dbReference>
<comment type="similarity">
    <text evidence="6">Belongs to the peptidase S26 family. IMP1 subfamily.</text>
</comment>
<evidence type="ECO:0000256" key="4">
    <source>
        <dbReference type="ARBA" id="ARBA00023128"/>
    </source>
</evidence>
<dbReference type="GO" id="GO:0006465">
    <property type="term" value="P:signal peptide processing"/>
    <property type="evidence" value="ECO:0007669"/>
    <property type="project" value="InterPro"/>
</dbReference>
<evidence type="ECO:0000256" key="2">
    <source>
        <dbReference type="ARBA" id="ARBA00022792"/>
    </source>
</evidence>
<gene>
    <name evidence="10" type="ORF">CTEN210_11242</name>
</gene>